<feature type="compositionally biased region" description="Polar residues" evidence="1">
    <location>
        <begin position="29"/>
        <end position="39"/>
    </location>
</feature>
<feature type="region of interest" description="Disordered" evidence="1">
    <location>
        <begin position="1"/>
        <end position="39"/>
    </location>
</feature>
<evidence type="ECO:0000313" key="3">
    <source>
        <dbReference type="Proteomes" id="UP000596661"/>
    </source>
</evidence>
<name>A0A803QC41_CANSA</name>
<accession>A0A803QC41</accession>
<dbReference type="EnsemblPlants" id="evm.model.08.705">
    <property type="protein sequence ID" value="cds.evm.model.08.705"/>
    <property type="gene ID" value="evm.TU.08.705"/>
</dbReference>
<sequence length="231" mass="25205">MHGGYQYKPIWKKVRARKKGRHPDHLPRSGQSLSTPAAQISVLKSSDLANQLSRGKINCRDPPAQIPHRITMRKQSSARDPAMAAAERRPSVSSAAAGLPVRPGYGTVGRSRQLLEKFAPYRSCRLSSSNAPRFAGGDRLPGRFWGCNHAPPKPSPGSGDTRQPAPHVWKIIGSVACLQPSFLEGKDRLKFALLPVTLQPLDLSKQSPSLNCYTTSTFLPGSRSLLHKNST</sequence>
<proteinExistence type="predicted"/>
<feature type="compositionally biased region" description="Basic residues" evidence="1">
    <location>
        <begin position="10"/>
        <end position="22"/>
    </location>
</feature>
<dbReference type="AlphaFoldDB" id="A0A803QC41"/>
<dbReference type="Proteomes" id="UP000596661">
    <property type="component" value="Chromosome 8"/>
</dbReference>
<reference evidence="2" key="2">
    <citation type="submission" date="2021-03" db="UniProtKB">
        <authorList>
            <consortium name="EnsemblPlants"/>
        </authorList>
    </citation>
    <scope>IDENTIFICATION</scope>
</reference>
<evidence type="ECO:0000313" key="2">
    <source>
        <dbReference type="EnsemblPlants" id="cds.evm.model.08.705"/>
    </source>
</evidence>
<dbReference type="EMBL" id="UZAU01000690">
    <property type="status" value="NOT_ANNOTATED_CDS"/>
    <property type="molecule type" value="Genomic_DNA"/>
</dbReference>
<reference evidence="2" key="1">
    <citation type="submission" date="2018-11" db="EMBL/GenBank/DDBJ databases">
        <authorList>
            <person name="Grassa J C."/>
        </authorList>
    </citation>
    <scope>NUCLEOTIDE SEQUENCE [LARGE SCALE GENOMIC DNA]</scope>
</reference>
<organism evidence="2 3">
    <name type="scientific">Cannabis sativa</name>
    <name type="common">Hemp</name>
    <name type="synonym">Marijuana</name>
    <dbReference type="NCBI Taxonomy" id="3483"/>
    <lineage>
        <taxon>Eukaryota</taxon>
        <taxon>Viridiplantae</taxon>
        <taxon>Streptophyta</taxon>
        <taxon>Embryophyta</taxon>
        <taxon>Tracheophyta</taxon>
        <taxon>Spermatophyta</taxon>
        <taxon>Magnoliopsida</taxon>
        <taxon>eudicotyledons</taxon>
        <taxon>Gunneridae</taxon>
        <taxon>Pentapetalae</taxon>
        <taxon>rosids</taxon>
        <taxon>fabids</taxon>
        <taxon>Rosales</taxon>
        <taxon>Cannabaceae</taxon>
        <taxon>Cannabis</taxon>
    </lineage>
</organism>
<feature type="region of interest" description="Disordered" evidence="1">
    <location>
        <begin position="72"/>
        <end position="98"/>
    </location>
</feature>
<keyword evidence="3" id="KW-1185">Reference proteome</keyword>
<dbReference type="Gramene" id="evm.model.08.705">
    <property type="protein sequence ID" value="cds.evm.model.08.705"/>
    <property type="gene ID" value="evm.TU.08.705"/>
</dbReference>
<protein>
    <submittedName>
        <fullName evidence="2">Uncharacterized protein</fullName>
    </submittedName>
</protein>
<evidence type="ECO:0000256" key="1">
    <source>
        <dbReference type="SAM" id="MobiDB-lite"/>
    </source>
</evidence>